<dbReference type="InterPro" id="IPR002545">
    <property type="entry name" value="CheW-lke_dom"/>
</dbReference>
<dbReference type="PATRIC" id="fig|159743.3.peg.455"/>
<dbReference type="Pfam" id="PF01584">
    <property type="entry name" value="CheW"/>
    <property type="match status" value="1"/>
</dbReference>
<gene>
    <name evidence="2" type="ORF">QD47_02065</name>
</gene>
<dbReference type="PANTHER" id="PTHR22617">
    <property type="entry name" value="CHEMOTAXIS SENSOR HISTIDINE KINASE-RELATED"/>
    <property type="match status" value="1"/>
</dbReference>
<comment type="caution">
    <text evidence="2">The sequence shown here is derived from an EMBL/GenBank/DDBJ whole genome shotgun (WGS) entry which is preliminary data.</text>
</comment>
<dbReference type="Proteomes" id="UP000032534">
    <property type="component" value="Unassembled WGS sequence"/>
</dbReference>
<dbReference type="CDD" id="cd00588">
    <property type="entry name" value="CheW_like"/>
    <property type="match status" value="1"/>
</dbReference>
<organism evidence="2 3">
    <name type="scientific">Paenibacillus terrae</name>
    <dbReference type="NCBI Taxonomy" id="159743"/>
    <lineage>
        <taxon>Bacteria</taxon>
        <taxon>Bacillati</taxon>
        <taxon>Bacillota</taxon>
        <taxon>Bacilli</taxon>
        <taxon>Bacillales</taxon>
        <taxon>Paenibacillaceae</taxon>
        <taxon>Paenibacillus</taxon>
    </lineage>
</organism>
<name>A0A0D7XAX2_9BACL</name>
<dbReference type="EMBL" id="JTHP01000002">
    <property type="protein sequence ID" value="KJD47332.1"/>
    <property type="molecule type" value="Genomic_DNA"/>
</dbReference>
<evidence type="ECO:0000313" key="2">
    <source>
        <dbReference type="EMBL" id="KJD47332.1"/>
    </source>
</evidence>
<dbReference type="OrthoDB" id="9794382at2"/>
<dbReference type="GO" id="GO:0007165">
    <property type="term" value="P:signal transduction"/>
    <property type="evidence" value="ECO:0007669"/>
    <property type="project" value="InterPro"/>
</dbReference>
<dbReference type="RefSeq" id="WP_044644562.1">
    <property type="nucleotide sequence ID" value="NZ_JTHP01000002.1"/>
</dbReference>
<dbReference type="InterPro" id="IPR036061">
    <property type="entry name" value="CheW-like_dom_sf"/>
</dbReference>
<proteinExistence type="predicted"/>
<dbReference type="InterPro" id="IPR039315">
    <property type="entry name" value="CheW"/>
</dbReference>
<dbReference type="PROSITE" id="PS50851">
    <property type="entry name" value="CHEW"/>
    <property type="match status" value="1"/>
</dbReference>
<protein>
    <submittedName>
        <fullName evidence="2">Chemotaxis protein</fullName>
    </submittedName>
</protein>
<keyword evidence="3" id="KW-1185">Reference proteome</keyword>
<dbReference type="GO" id="GO:0006935">
    <property type="term" value="P:chemotaxis"/>
    <property type="evidence" value="ECO:0007669"/>
    <property type="project" value="InterPro"/>
</dbReference>
<sequence length="137" mass="15399">MSEFIVCRLASKTFALNFVEVEEVMNAKKGTPLPFSESWHEGMVTIRGDVFTILNLRKKLLLPASSESSEDKMILLSRAKIALLVDQVEDTASVEDNQLKSNEEEWQRELFPTVLEHQGALVPVIDMDAFLASTKTN</sequence>
<evidence type="ECO:0000259" key="1">
    <source>
        <dbReference type="PROSITE" id="PS50851"/>
    </source>
</evidence>
<dbReference type="Gene3D" id="2.40.50.180">
    <property type="entry name" value="CheA-289, Domain 4"/>
    <property type="match status" value="1"/>
</dbReference>
<dbReference type="SMART" id="SM00260">
    <property type="entry name" value="CheW"/>
    <property type="match status" value="1"/>
</dbReference>
<dbReference type="AlphaFoldDB" id="A0A0D7XAX2"/>
<feature type="domain" description="CheW-like" evidence="1">
    <location>
        <begin position="1"/>
        <end position="136"/>
    </location>
</feature>
<dbReference type="GO" id="GO:0005829">
    <property type="term" value="C:cytosol"/>
    <property type="evidence" value="ECO:0007669"/>
    <property type="project" value="TreeGrafter"/>
</dbReference>
<accession>A0A0D7XAX2</accession>
<dbReference type="PANTHER" id="PTHR22617:SF23">
    <property type="entry name" value="CHEMOTAXIS PROTEIN CHEW"/>
    <property type="match status" value="1"/>
</dbReference>
<reference evidence="2 3" key="1">
    <citation type="submission" date="2014-11" db="EMBL/GenBank/DDBJ databases">
        <title>Draft Genome Sequences of Paenibacillus polymyxa NRRL B-30509 and Paenibacillus terrae NRRL B-30644, Strains from a Poultry Environment that Produce Tridecaptin A and Paenicidins.</title>
        <authorList>
            <person name="van Belkum M.J."/>
            <person name="Lohans C.T."/>
            <person name="Vederas J.C."/>
        </authorList>
    </citation>
    <scope>NUCLEOTIDE SEQUENCE [LARGE SCALE GENOMIC DNA]</scope>
    <source>
        <strain evidence="2 3">NRRL B-30644</strain>
    </source>
</reference>
<dbReference type="Gene3D" id="2.30.30.40">
    <property type="entry name" value="SH3 Domains"/>
    <property type="match status" value="1"/>
</dbReference>
<evidence type="ECO:0000313" key="3">
    <source>
        <dbReference type="Proteomes" id="UP000032534"/>
    </source>
</evidence>
<dbReference type="SUPFAM" id="SSF50341">
    <property type="entry name" value="CheW-like"/>
    <property type="match status" value="1"/>
</dbReference>